<dbReference type="InterPro" id="IPR052901">
    <property type="entry name" value="Bact_TGase-like"/>
</dbReference>
<gene>
    <name evidence="3" type="ORF">E1757_17425</name>
</gene>
<dbReference type="OrthoDB" id="9804872at2"/>
<evidence type="ECO:0000256" key="1">
    <source>
        <dbReference type="SAM" id="Phobius"/>
    </source>
</evidence>
<feature type="domain" description="Transglutaminase-like" evidence="2">
    <location>
        <begin position="477"/>
        <end position="561"/>
    </location>
</feature>
<dbReference type="Gene3D" id="3.10.620.30">
    <property type="match status" value="1"/>
</dbReference>
<dbReference type="Proteomes" id="UP000295636">
    <property type="component" value="Unassembled WGS sequence"/>
</dbReference>
<proteinExistence type="predicted"/>
<keyword evidence="1" id="KW-0812">Transmembrane</keyword>
<keyword evidence="1" id="KW-0472">Membrane</keyword>
<dbReference type="EMBL" id="SMRT01000008">
    <property type="protein sequence ID" value="TDF96374.1"/>
    <property type="molecule type" value="Genomic_DNA"/>
</dbReference>
<keyword evidence="4" id="KW-1185">Reference proteome</keyword>
<organism evidence="3 4">
    <name type="scientific">Paenibacillus piri</name>
    <dbReference type="NCBI Taxonomy" id="2547395"/>
    <lineage>
        <taxon>Bacteria</taxon>
        <taxon>Bacillati</taxon>
        <taxon>Bacillota</taxon>
        <taxon>Bacilli</taxon>
        <taxon>Bacillales</taxon>
        <taxon>Paenibacillaceae</taxon>
        <taxon>Paenibacillus</taxon>
    </lineage>
</organism>
<comment type="caution">
    <text evidence="3">The sequence shown here is derived from an EMBL/GenBank/DDBJ whole genome shotgun (WGS) entry which is preliminary data.</text>
</comment>
<dbReference type="InterPro" id="IPR002931">
    <property type="entry name" value="Transglutaminase-like"/>
</dbReference>
<dbReference type="SUPFAM" id="SSF54001">
    <property type="entry name" value="Cysteine proteinases"/>
    <property type="match status" value="1"/>
</dbReference>
<reference evidence="3 4" key="1">
    <citation type="submission" date="2019-03" db="EMBL/GenBank/DDBJ databases">
        <title>This is whole genome sequence of Paenibacillus sp MS74 strain.</title>
        <authorList>
            <person name="Trinh H.N."/>
        </authorList>
    </citation>
    <scope>NUCLEOTIDE SEQUENCE [LARGE SCALE GENOMIC DNA]</scope>
    <source>
        <strain evidence="3 4">MS74</strain>
    </source>
</reference>
<dbReference type="InterPro" id="IPR038765">
    <property type="entry name" value="Papain-like_cys_pep_sf"/>
</dbReference>
<evidence type="ECO:0000313" key="3">
    <source>
        <dbReference type="EMBL" id="TDF96374.1"/>
    </source>
</evidence>
<evidence type="ECO:0000313" key="4">
    <source>
        <dbReference type="Proteomes" id="UP000295636"/>
    </source>
</evidence>
<dbReference type="PANTHER" id="PTHR42736:SF1">
    <property type="entry name" value="PROTEIN-GLUTAMINE GAMMA-GLUTAMYLTRANSFERASE"/>
    <property type="match status" value="1"/>
</dbReference>
<sequence>MTLCYLTLLQLIFDLDMSDALLRSAGAGLLLLSSLQTERWLRWRQEPSEHAFMPAVARGLLFRASRFAAGSSADAAERRTAALTGSRRRLGAAGAQAASLPVGQHRTGAAGSQAASYAAGHRYGGAAGAQAVSYTAGHCYGGAIAVQTAAHGSRRHVTAAGMQAASQAPGHRRSRAAASLAGGLAVAALCLLGASIGAAQHSQPSKQVDWSGFIAAAERLVPSSAWNAFSMPGGGRLASVKAKTGYGTDDSQLGFPLEPDDQLAFTAYTTQLTYWRGETKNVYTGHGWSQSYSPSVQNINDAAMTASDASAAQTEFSSGAAKTMVRQQIMLKQSGLGGQLFLGGDIMKVEAMVSLKGEAISTEWLWRGKLTDRVILPVLTDPLDSYKVQVLAWNQSAPTDGSTAAYAFPHDIEDAYLQLPDKLPARVGELADKLTEGLASPYDKVKAIERYLRTSYIYSMEQSKPPSDGQDFVDQFLFVQKAGYCDHFSTAMAVMLRSIGIPSRWAKGFGPGEITAAKPANGAVDDPAAVEYTVEVRNKDAHSWVEVYFPSSGWVPFDPTPGYAGVNALSSQAAIDAAALPHGADGQQADTVTQPSPDHRPEPSFVLSMERVIPMLAEFAEALSTYVSAIGRLFHSFDLWAGRKLALSLWIMMAAILLLLVHMWIKRKRSIGASDDPPASVPGRGVGAGAVSSRIVIHATESLRSWQTIRLSERIWGKLQKRWGRSGPAQTMREYLLTRPFSTDEQRSALLHLVRLLEAIRYHRGPGRVTHSQLYAAWRELKRASGAGGNRNQAVNPADHL</sequence>
<evidence type="ECO:0000259" key="2">
    <source>
        <dbReference type="SMART" id="SM00460"/>
    </source>
</evidence>
<dbReference type="PANTHER" id="PTHR42736">
    <property type="entry name" value="PROTEIN-GLUTAMINE GAMMA-GLUTAMYLTRANSFERASE"/>
    <property type="match status" value="1"/>
</dbReference>
<keyword evidence="1" id="KW-1133">Transmembrane helix</keyword>
<name>A0A4V2ZTA4_9BACL</name>
<feature type="transmembrane region" description="Helical" evidence="1">
    <location>
        <begin position="645"/>
        <end position="665"/>
    </location>
</feature>
<dbReference type="SMART" id="SM00460">
    <property type="entry name" value="TGc"/>
    <property type="match status" value="1"/>
</dbReference>
<accession>A0A4V2ZTA4</accession>
<dbReference type="Pfam" id="PF01841">
    <property type="entry name" value="Transglut_core"/>
    <property type="match status" value="1"/>
</dbReference>
<protein>
    <recommendedName>
        <fullName evidence="2">Transglutaminase-like domain-containing protein</fullName>
    </recommendedName>
</protein>
<dbReference type="AlphaFoldDB" id="A0A4V2ZTA4"/>